<evidence type="ECO:0000256" key="1">
    <source>
        <dbReference type="ARBA" id="ARBA00008769"/>
    </source>
</evidence>
<comment type="caution">
    <text evidence="3">The sequence shown here is derived from an EMBL/GenBank/DDBJ whole genome shotgun (WGS) entry which is preliminary data.</text>
</comment>
<name>A0ABW1TX83_9BURK</name>
<protein>
    <submittedName>
        <fullName evidence="3">Carbohydrate porin</fullName>
    </submittedName>
</protein>
<dbReference type="Gene3D" id="2.40.160.180">
    <property type="entry name" value="Carbohydrate-selective porin OprB"/>
    <property type="match status" value="1"/>
</dbReference>
<dbReference type="InterPro" id="IPR038673">
    <property type="entry name" value="OprB_sf"/>
</dbReference>
<gene>
    <name evidence="3" type="ORF">ACFQND_11230</name>
</gene>
<sequence length="445" mass="48674">MKLRHLNHCLSALLPFLLLPLAAAAQDAPEPERWNAKFQATYIWQTKPGFGAAYSGVNSLSPLAEKSYSFTSTAYLGLRLARDTELYFNPELVQGVAMSNLTGLGGLPNGELQKTAGPNPTLYRARLFVRQTWNMGGEGGEREAVASDANQLAGWRSKDRVVLTAGNLAVTDIFDSNAYANDPRTQFMNWSFLTHGAYDFAADSRGYSMGAALEYYTGDWAFRFGRFMQPKESNGLALDRSLLKHYGDQYELEKGYTLAGRQGAVKLLYFRNRAIMGGFSDAIANAAGGVPDIATVRKLRVKQGWGVNLEQSLGDNVGMFARLGRSDGESETYAFAEIDQSLSMGVSVKGSGWGRAQDTLGLAYARNGLSASHQAFLAAGGSGFFIGDGRLNYRPETILEGYYSLALDFLKNSAISFGMQYIRNPAYNADRGPVKVMSVRLHTEF</sequence>
<evidence type="ECO:0000313" key="3">
    <source>
        <dbReference type="EMBL" id="MFC6281805.1"/>
    </source>
</evidence>
<feature type="chain" id="PRO_5044997981" evidence="2">
    <location>
        <begin position="26"/>
        <end position="445"/>
    </location>
</feature>
<feature type="signal peptide" evidence="2">
    <location>
        <begin position="1"/>
        <end position="25"/>
    </location>
</feature>
<accession>A0ABW1TX83</accession>
<comment type="similarity">
    <text evidence="1 2">Belongs to the OprB family.</text>
</comment>
<evidence type="ECO:0000313" key="4">
    <source>
        <dbReference type="Proteomes" id="UP001596270"/>
    </source>
</evidence>
<reference evidence="4" key="1">
    <citation type="journal article" date="2019" name="Int. J. Syst. Evol. Microbiol.">
        <title>The Global Catalogue of Microorganisms (GCM) 10K type strain sequencing project: providing services to taxonomists for standard genome sequencing and annotation.</title>
        <authorList>
            <consortium name="The Broad Institute Genomics Platform"/>
            <consortium name="The Broad Institute Genome Sequencing Center for Infectious Disease"/>
            <person name="Wu L."/>
            <person name="Ma J."/>
        </authorList>
    </citation>
    <scope>NUCLEOTIDE SEQUENCE [LARGE SCALE GENOMIC DNA]</scope>
    <source>
        <strain evidence="4">CCUG 39402</strain>
    </source>
</reference>
<organism evidence="3 4">
    <name type="scientific">Polaromonas aquatica</name>
    <dbReference type="NCBI Taxonomy" id="332657"/>
    <lineage>
        <taxon>Bacteria</taxon>
        <taxon>Pseudomonadati</taxon>
        <taxon>Pseudomonadota</taxon>
        <taxon>Betaproteobacteria</taxon>
        <taxon>Burkholderiales</taxon>
        <taxon>Comamonadaceae</taxon>
        <taxon>Polaromonas</taxon>
    </lineage>
</organism>
<evidence type="ECO:0000256" key="2">
    <source>
        <dbReference type="RuleBase" id="RU363072"/>
    </source>
</evidence>
<keyword evidence="2" id="KW-0732">Signal</keyword>
<dbReference type="RefSeq" id="WP_371438590.1">
    <property type="nucleotide sequence ID" value="NZ_JBHSRS010000018.1"/>
</dbReference>
<keyword evidence="4" id="KW-1185">Reference proteome</keyword>
<dbReference type="Proteomes" id="UP001596270">
    <property type="component" value="Unassembled WGS sequence"/>
</dbReference>
<dbReference type="EMBL" id="JBHSRS010000018">
    <property type="protein sequence ID" value="MFC6281805.1"/>
    <property type="molecule type" value="Genomic_DNA"/>
</dbReference>
<dbReference type="InterPro" id="IPR007049">
    <property type="entry name" value="Carb-sel_porin_OprB"/>
</dbReference>
<dbReference type="Pfam" id="PF04966">
    <property type="entry name" value="OprB"/>
    <property type="match status" value="1"/>
</dbReference>
<proteinExistence type="inferred from homology"/>